<keyword evidence="3" id="KW-1133">Transmembrane helix</keyword>
<dbReference type="OrthoDB" id="9812968at2"/>
<keyword evidence="5" id="KW-1185">Reference proteome</keyword>
<evidence type="ECO:0000256" key="1">
    <source>
        <dbReference type="ARBA" id="ARBA00006738"/>
    </source>
</evidence>
<reference evidence="4 5" key="1">
    <citation type="journal article" date="2015" name="Genome Announc.">
        <title>Complete Genome Sequence of 'Candidatus Liberibacter africanus,' a Bacterium Associated with Citrus Huanglongbing.</title>
        <authorList>
            <person name="Lin H."/>
            <person name="Pietersen G."/>
            <person name="Han C."/>
            <person name="Read D.A."/>
            <person name="Lou B."/>
            <person name="Gupta G."/>
            <person name="Civerolo E.L."/>
        </authorList>
    </citation>
    <scope>NUCLEOTIDE SEQUENCE [LARGE SCALE GENOMIC DNA]</scope>
    <source>
        <strain evidence="4 5">PTSAPSY</strain>
    </source>
</reference>
<dbReference type="GO" id="GO:0003676">
    <property type="term" value="F:nucleic acid binding"/>
    <property type="evidence" value="ECO:0007669"/>
    <property type="project" value="InterPro"/>
</dbReference>
<dbReference type="AlphaFoldDB" id="A0A0G3I6N7"/>
<dbReference type="InterPro" id="IPR003509">
    <property type="entry name" value="UPF0102_YraN-like"/>
</dbReference>
<dbReference type="PANTHER" id="PTHR34039">
    <property type="entry name" value="UPF0102 PROTEIN YRAN"/>
    <property type="match status" value="1"/>
</dbReference>
<accession>A0A0G3I6N7</accession>
<proteinExistence type="inferred from homology"/>
<dbReference type="STRING" id="1277257.G293_02800"/>
<organism evidence="4 5">
    <name type="scientific">Candidatus Liberibacter africanus PTSAPSY</name>
    <dbReference type="NCBI Taxonomy" id="1277257"/>
    <lineage>
        <taxon>Bacteria</taxon>
        <taxon>Pseudomonadati</taxon>
        <taxon>Pseudomonadota</taxon>
        <taxon>Alphaproteobacteria</taxon>
        <taxon>Hyphomicrobiales</taxon>
        <taxon>Rhizobiaceae</taxon>
        <taxon>Liberibacter</taxon>
    </lineage>
</organism>
<dbReference type="PANTHER" id="PTHR34039:SF1">
    <property type="entry name" value="UPF0102 PROTEIN YRAN"/>
    <property type="match status" value="1"/>
</dbReference>
<protein>
    <recommendedName>
        <fullName evidence="2">UPF0102 protein G293_02800</fullName>
    </recommendedName>
</protein>
<gene>
    <name evidence="4" type="ORF">G293_02800</name>
</gene>
<dbReference type="PATRIC" id="fig|1277257.4.peg.605"/>
<dbReference type="InterPro" id="IPR011335">
    <property type="entry name" value="Restrct_endonuc-II-like"/>
</dbReference>
<keyword evidence="3" id="KW-0472">Membrane</keyword>
<dbReference type="NCBIfam" id="NF009151">
    <property type="entry name" value="PRK12497.1-5"/>
    <property type="match status" value="1"/>
</dbReference>
<dbReference type="InterPro" id="IPR011856">
    <property type="entry name" value="tRNA_endonuc-like_dom_sf"/>
</dbReference>
<dbReference type="Pfam" id="PF02021">
    <property type="entry name" value="UPF0102"/>
    <property type="match status" value="1"/>
</dbReference>
<dbReference type="EMBL" id="CP004021">
    <property type="protein sequence ID" value="AKK20188.1"/>
    <property type="molecule type" value="Genomic_DNA"/>
</dbReference>
<evidence type="ECO:0000256" key="3">
    <source>
        <dbReference type="SAM" id="Phobius"/>
    </source>
</evidence>
<feature type="transmembrane region" description="Helical" evidence="3">
    <location>
        <begin position="12"/>
        <end position="31"/>
    </location>
</feature>
<evidence type="ECO:0000313" key="5">
    <source>
        <dbReference type="Proteomes" id="UP000035503"/>
    </source>
</evidence>
<comment type="similarity">
    <text evidence="1 2">Belongs to the UPF0102 family.</text>
</comment>
<dbReference type="KEGG" id="lau:G293_02800"/>
<dbReference type="HAMAP" id="MF_00048">
    <property type="entry name" value="UPF0102"/>
    <property type="match status" value="1"/>
</dbReference>
<dbReference type="SUPFAM" id="SSF52980">
    <property type="entry name" value="Restriction endonuclease-like"/>
    <property type="match status" value="1"/>
</dbReference>
<evidence type="ECO:0000313" key="4">
    <source>
        <dbReference type="EMBL" id="AKK20188.1"/>
    </source>
</evidence>
<sequence length="117" mass="13860">MSHKRRQALRYGFFAEVLSAIFLMIKGWKIIALRYRNRCGEIDIIARRNNFVIFVEVKARKNFQNAIFAVSNKNCKRIRAASKIWIAQQTNYQLLSYQYDIIAVAPWRLPRHLPNAF</sequence>
<name>A0A0G3I6N7_LIBAF</name>
<dbReference type="Gene3D" id="3.40.1350.10">
    <property type="match status" value="1"/>
</dbReference>
<keyword evidence="3" id="KW-0812">Transmembrane</keyword>
<dbReference type="RefSeq" id="WP_047264210.1">
    <property type="nucleotide sequence ID" value="NZ_CP004021.1"/>
</dbReference>
<evidence type="ECO:0000256" key="2">
    <source>
        <dbReference type="HAMAP-Rule" id="MF_00048"/>
    </source>
</evidence>
<dbReference type="Proteomes" id="UP000035503">
    <property type="component" value="Chromosome"/>
</dbReference>